<evidence type="ECO:0000256" key="1">
    <source>
        <dbReference type="SAM" id="SignalP"/>
    </source>
</evidence>
<gene>
    <name evidence="2" type="ORF">WMY93_012018</name>
</gene>
<organism evidence="2 3">
    <name type="scientific">Mugilogobius chulae</name>
    <name type="common">yellowstripe goby</name>
    <dbReference type="NCBI Taxonomy" id="88201"/>
    <lineage>
        <taxon>Eukaryota</taxon>
        <taxon>Metazoa</taxon>
        <taxon>Chordata</taxon>
        <taxon>Craniata</taxon>
        <taxon>Vertebrata</taxon>
        <taxon>Euteleostomi</taxon>
        <taxon>Actinopterygii</taxon>
        <taxon>Neopterygii</taxon>
        <taxon>Teleostei</taxon>
        <taxon>Neoteleostei</taxon>
        <taxon>Acanthomorphata</taxon>
        <taxon>Gobiaria</taxon>
        <taxon>Gobiiformes</taxon>
        <taxon>Gobioidei</taxon>
        <taxon>Gobiidae</taxon>
        <taxon>Gobionellinae</taxon>
        <taxon>Mugilogobius</taxon>
    </lineage>
</organism>
<evidence type="ECO:0000313" key="2">
    <source>
        <dbReference type="EMBL" id="KAK7916257.1"/>
    </source>
</evidence>
<proteinExistence type="predicted"/>
<feature type="chain" id="PRO_5043923162" evidence="1">
    <location>
        <begin position="22"/>
        <end position="101"/>
    </location>
</feature>
<dbReference type="Proteomes" id="UP001460270">
    <property type="component" value="Unassembled WGS sequence"/>
</dbReference>
<comment type="caution">
    <text evidence="2">The sequence shown here is derived from an EMBL/GenBank/DDBJ whole genome shotgun (WGS) entry which is preliminary data.</text>
</comment>
<reference evidence="3" key="1">
    <citation type="submission" date="2024-04" db="EMBL/GenBank/DDBJ databases">
        <title>Salinicola lusitanus LLJ914,a marine bacterium isolated from the Okinawa Trough.</title>
        <authorList>
            <person name="Li J."/>
        </authorList>
    </citation>
    <scope>NUCLEOTIDE SEQUENCE [LARGE SCALE GENOMIC DNA]</scope>
</reference>
<sequence>MDQPWTLTQVLVLVVLRSVWAGHRSLLPDDVVATVNATATDSKGHIVHISSSEDALFGLHSPKTETRGLLLAPTPHNGGVDLQDVTHKPASVPLVLSSGWR</sequence>
<keyword evidence="1" id="KW-0732">Signal</keyword>
<evidence type="ECO:0000313" key="3">
    <source>
        <dbReference type="Proteomes" id="UP001460270"/>
    </source>
</evidence>
<dbReference type="AlphaFoldDB" id="A0AAW0P3S2"/>
<protein>
    <submittedName>
        <fullName evidence="2">Uncharacterized protein</fullName>
    </submittedName>
</protein>
<keyword evidence="3" id="KW-1185">Reference proteome</keyword>
<name>A0AAW0P3S2_9GOBI</name>
<accession>A0AAW0P3S2</accession>
<dbReference type="EMBL" id="JBBPFD010000008">
    <property type="protein sequence ID" value="KAK7916257.1"/>
    <property type="molecule type" value="Genomic_DNA"/>
</dbReference>
<feature type="signal peptide" evidence="1">
    <location>
        <begin position="1"/>
        <end position="21"/>
    </location>
</feature>